<comment type="caution">
    <text evidence="1">The sequence shown here is derived from an EMBL/GenBank/DDBJ whole genome shotgun (WGS) entry which is preliminary data.</text>
</comment>
<protein>
    <submittedName>
        <fullName evidence="1">Uncharacterized protein</fullName>
    </submittedName>
</protein>
<organism evidence="1 2">
    <name type="scientific">Phenylobacterium glaciei</name>
    <dbReference type="NCBI Taxonomy" id="2803784"/>
    <lineage>
        <taxon>Bacteria</taxon>
        <taxon>Pseudomonadati</taxon>
        <taxon>Pseudomonadota</taxon>
        <taxon>Alphaproteobacteria</taxon>
        <taxon>Caulobacterales</taxon>
        <taxon>Caulobacteraceae</taxon>
        <taxon>Phenylobacterium</taxon>
    </lineage>
</organism>
<name>A0A941HWM4_9CAUL</name>
<dbReference type="Proteomes" id="UP000622580">
    <property type="component" value="Unassembled WGS sequence"/>
</dbReference>
<gene>
    <name evidence="1" type="ORF">JKL49_11345</name>
</gene>
<dbReference type="AlphaFoldDB" id="A0A941HWM4"/>
<keyword evidence="2" id="KW-1185">Reference proteome</keyword>
<reference evidence="1" key="1">
    <citation type="submission" date="2021-04" db="EMBL/GenBank/DDBJ databases">
        <title>Draft genome assembly of strain Phenylobacterium sp. 20VBR1 using MiniION and Illumina platforms.</title>
        <authorList>
            <person name="Thomas F.A."/>
            <person name="Krishnan K.P."/>
            <person name="Sinha R.K."/>
        </authorList>
    </citation>
    <scope>NUCLEOTIDE SEQUENCE</scope>
    <source>
        <strain evidence="1">20VBR1</strain>
    </source>
</reference>
<dbReference type="RefSeq" id="WP_215340630.1">
    <property type="nucleotide sequence ID" value="NZ_JAGSGD010000001.1"/>
</dbReference>
<evidence type="ECO:0000313" key="1">
    <source>
        <dbReference type="EMBL" id="MBR7619983.1"/>
    </source>
</evidence>
<proteinExistence type="predicted"/>
<evidence type="ECO:0000313" key="2">
    <source>
        <dbReference type="Proteomes" id="UP000622580"/>
    </source>
</evidence>
<dbReference type="EMBL" id="JAGSGD010000001">
    <property type="protein sequence ID" value="MBR7619983.1"/>
    <property type="molecule type" value="Genomic_DNA"/>
</dbReference>
<sequence>MAECPIFAAAGIMESVYREAEHLCEAIITGLEREGFKPSFAEEQSRAEYSSSGYAYNYELSAVYRNQRNPAHLLLGFDFYRSGPLSEWAPGSTAVLVVGYAPRAADPWLIDELVFDTRGQLRGPTYSNDLKEVSGSGCRLLGFDEEEGKLPMAKRSWLFAVPLSRLSGPPAVLRSVVAPFTALLRREGTDFAPLRSSDAVEWP</sequence>
<accession>A0A941HWM4</accession>